<evidence type="ECO:0000313" key="1">
    <source>
        <dbReference type="EnsemblPlants" id="TuG1812G0100002745.01.T01"/>
    </source>
</evidence>
<dbReference type="Gramene" id="TuG1812G0100002745.01.T01">
    <property type="protein sequence ID" value="TuG1812G0100002745.01.T01"/>
    <property type="gene ID" value="TuG1812G0100002745.01"/>
</dbReference>
<protein>
    <submittedName>
        <fullName evidence="1">Uncharacterized protein</fullName>
    </submittedName>
</protein>
<evidence type="ECO:0000313" key="2">
    <source>
        <dbReference type="Proteomes" id="UP000015106"/>
    </source>
</evidence>
<dbReference type="Proteomes" id="UP000015106">
    <property type="component" value="Chromosome 1"/>
</dbReference>
<proteinExistence type="predicted"/>
<sequence length="51" mass="5531">MPPASTCRLAGRGREPPCFSATSWIEATFVDSAGRHCDAAVILLTEQLQRL</sequence>
<reference evidence="1" key="2">
    <citation type="submission" date="2018-03" db="EMBL/GenBank/DDBJ databases">
        <title>The Triticum urartu genome reveals the dynamic nature of wheat genome evolution.</title>
        <authorList>
            <person name="Ling H."/>
            <person name="Ma B."/>
            <person name="Shi X."/>
            <person name="Liu H."/>
            <person name="Dong L."/>
            <person name="Sun H."/>
            <person name="Cao Y."/>
            <person name="Gao Q."/>
            <person name="Zheng S."/>
            <person name="Li Y."/>
            <person name="Yu Y."/>
            <person name="Du H."/>
            <person name="Qi M."/>
            <person name="Li Y."/>
            <person name="Yu H."/>
            <person name="Cui Y."/>
            <person name="Wang N."/>
            <person name="Chen C."/>
            <person name="Wu H."/>
            <person name="Zhao Y."/>
            <person name="Zhang J."/>
            <person name="Li Y."/>
            <person name="Zhou W."/>
            <person name="Zhang B."/>
            <person name="Hu W."/>
            <person name="Eijk M."/>
            <person name="Tang J."/>
            <person name="Witsenboer H."/>
            <person name="Zhao S."/>
            <person name="Li Z."/>
            <person name="Zhang A."/>
            <person name="Wang D."/>
            <person name="Liang C."/>
        </authorList>
    </citation>
    <scope>NUCLEOTIDE SEQUENCE [LARGE SCALE GENOMIC DNA]</scope>
    <source>
        <strain evidence="1">cv. G1812</strain>
    </source>
</reference>
<name>A0A8R7P2J9_TRIUA</name>
<dbReference type="AlphaFoldDB" id="A0A8R7P2J9"/>
<accession>A0A8R7P2J9</accession>
<dbReference type="EnsemblPlants" id="TuG1812G0100002745.01.T01">
    <property type="protein sequence ID" value="TuG1812G0100002745.01.T01"/>
    <property type="gene ID" value="TuG1812G0100002745.01"/>
</dbReference>
<keyword evidence="2" id="KW-1185">Reference proteome</keyword>
<reference evidence="2" key="1">
    <citation type="journal article" date="2013" name="Nature">
        <title>Draft genome of the wheat A-genome progenitor Triticum urartu.</title>
        <authorList>
            <person name="Ling H.Q."/>
            <person name="Zhao S."/>
            <person name="Liu D."/>
            <person name="Wang J."/>
            <person name="Sun H."/>
            <person name="Zhang C."/>
            <person name="Fan H."/>
            <person name="Li D."/>
            <person name="Dong L."/>
            <person name="Tao Y."/>
            <person name="Gao C."/>
            <person name="Wu H."/>
            <person name="Li Y."/>
            <person name="Cui Y."/>
            <person name="Guo X."/>
            <person name="Zheng S."/>
            <person name="Wang B."/>
            <person name="Yu K."/>
            <person name="Liang Q."/>
            <person name="Yang W."/>
            <person name="Lou X."/>
            <person name="Chen J."/>
            <person name="Feng M."/>
            <person name="Jian J."/>
            <person name="Zhang X."/>
            <person name="Luo G."/>
            <person name="Jiang Y."/>
            <person name="Liu J."/>
            <person name="Wang Z."/>
            <person name="Sha Y."/>
            <person name="Zhang B."/>
            <person name="Wu H."/>
            <person name="Tang D."/>
            <person name="Shen Q."/>
            <person name="Xue P."/>
            <person name="Zou S."/>
            <person name="Wang X."/>
            <person name="Liu X."/>
            <person name="Wang F."/>
            <person name="Yang Y."/>
            <person name="An X."/>
            <person name="Dong Z."/>
            <person name="Zhang K."/>
            <person name="Zhang X."/>
            <person name="Luo M.C."/>
            <person name="Dvorak J."/>
            <person name="Tong Y."/>
            <person name="Wang J."/>
            <person name="Yang H."/>
            <person name="Li Z."/>
            <person name="Wang D."/>
            <person name="Zhang A."/>
            <person name="Wang J."/>
        </authorList>
    </citation>
    <scope>NUCLEOTIDE SEQUENCE</scope>
    <source>
        <strain evidence="2">cv. G1812</strain>
    </source>
</reference>
<organism evidence="1 2">
    <name type="scientific">Triticum urartu</name>
    <name type="common">Red wild einkorn</name>
    <name type="synonym">Crithodium urartu</name>
    <dbReference type="NCBI Taxonomy" id="4572"/>
    <lineage>
        <taxon>Eukaryota</taxon>
        <taxon>Viridiplantae</taxon>
        <taxon>Streptophyta</taxon>
        <taxon>Embryophyta</taxon>
        <taxon>Tracheophyta</taxon>
        <taxon>Spermatophyta</taxon>
        <taxon>Magnoliopsida</taxon>
        <taxon>Liliopsida</taxon>
        <taxon>Poales</taxon>
        <taxon>Poaceae</taxon>
        <taxon>BOP clade</taxon>
        <taxon>Pooideae</taxon>
        <taxon>Triticodae</taxon>
        <taxon>Triticeae</taxon>
        <taxon>Triticinae</taxon>
        <taxon>Triticum</taxon>
    </lineage>
</organism>
<reference evidence="1" key="3">
    <citation type="submission" date="2022-06" db="UniProtKB">
        <authorList>
            <consortium name="EnsemblPlants"/>
        </authorList>
    </citation>
    <scope>IDENTIFICATION</scope>
</reference>